<accession>A0ACC2CNH3</accession>
<dbReference type="Proteomes" id="UP001162992">
    <property type="component" value="Chromosome 9"/>
</dbReference>
<reference evidence="2" key="1">
    <citation type="journal article" date="2024" name="Proc. Natl. Acad. Sci. U.S.A.">
        <title>Extraordinary preservation of gene collinearity over three hundred million years revealed in homosporous lycophytes.</title>
        <authorList>
            <person name="Li C."/>
            <person name="Wickell D."/>
            <person name="Kuo L.Y."/>
            <person name="Chen X."/>
            <person name="Nie B."/>
            <person name="Liao X."/>
            <person name="Peng D."/>
            <person name="Ji J."/>
            <person name="Jenkins J."/>
            <person name="Williams M."/>
            <person name="Shu S."/>
            <person name="Plott C."/>
            <person name="Barry K."/>
            <person name="Rajasekar S."/>
            <person name="Grimwood J."/>
            <person name="Han X."/>
            <person name="Sun S."/>
            <person name="Hou Z."/>
            <person name="He W."/>
            <person name="Dai G."/>
            <person name="Sun C."/>
            <person name="Schmutz J."/>
            <person name="Leebens-Mack J.H."/>
            <person name="Li F.W."/>
            <person name="Wang L."/>
        </authorList>
    </citation>
    <scope>NUCLEOTIDE SEQUENCE [LARGE SCALE GENOMIC DNA]</scope>
    <source>
        <strain evidence="2">cv. PW_Plant_1</strain>
    </source>
</reference>
<evidence type="ECO:0000313" key="2">
    <source>
        <dbReference type="Proteomes" id="UP001162992"/>
    </source>
</evidence>
<proteinExistence type="predicted"/>
<evidence type="ECO:0000313" key="1">
    <source>
        <dbReference type="EMBL" id="KAJ7543544.1"/>
    </source>
</evidence>
<dbReference type="EMBL" id="CM055100">
    <property type="protein sequence ID" value="KAJ7543544.1"/>
    <property type="molecule type" value="Genomic_DNA"/>
</dbReference>
<sequence>MDAKEKQVQVRFSTKLPPELQVANTPFSVPSHLTRYGLSEVINALLGLEKPKPFDFIVEGDLIRTSLEKLLLAKNLSAETILNIEYTPALVPPQLQASHKGEDWFSAVNGSNSRYVFTGSYDGIARGWRANGQCSFSLEGHNEAITSVAVMPTEDESTMELLTASKDRSLRFWQITDQGLPDSLTKRAAASKVLKGHSSSVQCVSASPSGNECCSGSWDSTILLWHLSAKSSIDEEHTIIKRRKLDDYATPNTFEEVEVAPRCTLKGHTQCVSSVEWVEAETVFSASWDHSLRGWNVEAEVNNLTISCSKALHCLSVGGEGSSLLAAAGADPIIRIWDPRMPGTVAPIQQLTSHKSWISVCKWHRRSPYHLLSASHDGSVKVWDIRSKIPLQSLEGHKDKVMCADWWKGDSIVSGGADCQLQIYSNLRVN</sequence>
<comment type="caution">
    <text evidence="1">The sequence shown here is derived from an EMBL/GenBank/DDBJ whole genome shotgun (WGS) entry which is preliminary data.</text>
</comment>
<keyword evidence="2" id="KW-1185">Reference proteome</keyword>
<organism evidence="1 2">
    <name type="scientific">Diphasiastrum complanatum</name>
    <name type="common">Issler's clubmoss</name>
    <name type="synonym">Lycopodium complanatum</name>
    <dbReference type="NCBI Taxonomy" id="34168"/>
    <lineage>
        <taxon>Eukaryota</taxon>
        <taxon>Viridiplantae</taxon>
        <taxon>Streptophyta</taxon>
        <taxon>Embryophyta</taxon>
        <taxon>Tracheophyta</taxon>
        <taxon>Lycopodiopsida</taxon>
        <taxon>Lycopodiales</taxon>
        <taxon>Lycopodiaceae</taxon>
        <taxon>Lycopodioideae</taxon>
        <taxon>Diphasiastrum</taxon>
    </lineage>
</organism>
<name>A0ACC2CNH3_DIPCM</name>
<gene>
    <name evidence="1" type="ORF">O6H91_09G042900</name>
</gene>
<protein>
    <submittedName>
        <fullName evidence="1">Uncharacterized protein</fullName>
    </submittedName>
</protein>